<dbReference type="SMART" id="SM00382">
    <property type="entry name" value="AAA"/>
    <property type="match status" value="1"/>
</dbReference>
<dbReference type="InterPro" id="IPR027417">
    <property type="entry name" value="P-loop_NTPase"/>
</dbReference>
<dbReference type="InterPro" id="IPR050534">
    <property type="entry name" value="Coronavir_polyprotein_1ab"/>
</dbReference>
<dbReference type="PANTHER" id="PTHR43788:SF6">
    <property type="entry name" value="DNA HELICASE B"/>
    <property type="match status" value="1"/>
</dbReference>
<dbReference type="GO" id="GO:0005524">
    <property type="term" value="F:ATP binding"/>
    <property type="evidence" value="ECO:0007669"/>
    <property type="project" value="UniProtKB-UniRule"/>
</dbReference>
<evidence type="ECO:0000256" key="3">
    <source>
        <dbReference type="HAMAP-Rule" id="MF_01488"/>
    </source>
</evidence>
<dbReference type="SMART" id="SM00278">
    <property type="entry name" value="HhH1"/>
    <property type="match status" value="2"/>
</dbReference>
<feature type="domain" description="Helix-hairpin-helix DNA-binding motif class 1" evidence="4">
    <location>
        <begin position="180"/>
        <end position="199"/>
    </location>
</feature>
<dbReference type="Pfam" id="PF18335">
    <property type="entry name" value="SH3_13"/>
    <property type="match status" value="1"/>
</dbReference>
<evidence type="ECO:0000259" key="4">
    <source>
        <dbReference type="SMART" id="SM00278"/>
    </source>
</evidence>
<dbReference type="InterPro" id="IPR006345">
    <property type="entry name" value="RecD2"/>
</dbReference>
<dbReference type="Gene3D" id="2.30.30.940">
    <property type="match status" value="1"/>
</dbReference>
<reference evidence="6" key="2">
    <citation type="submission" date="2021-04" db="EMBL/GenBank/DDBJ databases">
        <authorList>
            <person name="Dong X."/>
        </authorList>
    </citation>
    <scope>NUCLEOTIDE SEQUENCE</scope>
    <source>
        <strain evidence="6">ZWT</strain>
    </source>
</reference>
<dbReference type="Pfam" id="PF13245">
    <property type="entry name" value="AAA_19"/>
    <property type="match status" value="1"/>
</dbReference>
<keyword evidence="7" id="KW-1185">Reference proteome</keyword>
<feature type="domain" description="Helix-hairpin-helix DNA-binding motif class 1" evidence="4">
    <location>
        <begin position="116"/>
        <end position="135"/>
    </location>
</feature>
<dbReference type="EMBL" id="JAGSOJ010000002">
    <property type="protein sequence ID" value="MCM1990090.1"/>
    <property type="molecule type" value="Genomic_DNA"/>
</dbReference>
<dbReference type="AlphaFoldDB" id="A0A9J6P079"/>
<proteinExistence type="inferred from homology"/>
<dbReference type="InterPro" id="IPR003593">
    <property type="entry name" value="AAA+_ATPase"/>
</dbReference>
<dbReference type="CDD" id="cd17933">
    <property type="entry name" value="DEXSc_RecD-like"/>
    <property type="match status" value="1"/>
</dbReference>
<dbReference type="GO" id="GO:0043139">
    <property type="term" value="F:5'-3' DNA helicase activity"/>
    <property type="evidence" value="ECO:0007669"/>
    <property type="project" value="UniProtKB-UniRule"/>
</dbReference>
<organism evidence="6 7">
    <name type="scientific">Oceanirhabdus seepicola</name>
    <dbReference type="NCBI Taxonomy" id="2828781"/>
    <lineage>
        <taxon>Bacteria</taxon>
        <taxon>Bacillati</taxon>
        <taxon>Bacillota</taxon>
        <taxon>Clostridia</taxon>
        <taxon>Eubacteriales</taxon>
        <taxon>Clostridiaceae</taxon>
        <taxon>Oceanirhabdus</taxon>
    </lineage>
</organism>
<dbReference type="Pfam" id="PF23139">
    <property type="entry name" value="OB_YrrC"/>
    <property type="match status" value="1"/>
</dbReference>
<dbReference type="HAMAP" id="MF_01488">
    <property type="entry name" value="RecD2"/>
    <property type="match status" value="1"/>
</dbReference>
<dbReference type="CDD" id="cd18809">
    <property type="entry name" value="SF1_C_RecD"/>
    <property type="match status" value="1"/>
</dbReference>
<keyword evidence="2 3" id="KW-0067">ATP-binding</keyword>
<evidence type="ECO:0000259" key="5">
    <source>
        <dbReference type="SMART" id="SM00382"/>
    </source>
</evidence>
<dbReference type="Gene3D" id="3.40.50.300">
    <property type="entry name" value="P-loop containing nucleotide triphosphate hydrolases"/>
    <property type="match status" value="2"/>
</dbReference>
<accession>A0A9J6P079</accession>
<evidence type="ECO:0000256" key="1">
    <source>
        <dbReference type="ARBA" id="ARBA00022741"/>
    </source>
</evidence>
<dbReference type="GO" id="GO:0006281">
    <property type="term" value="P:DNA repair"/>
    <property type="evidence" value="ECO:0007669"/>
    <property type="project" value="InterPro"/>
</dbReference>
<dbReference type="RefSeq" id="WP_250859134.1">
    <property type="nucleotide sequence ID" value="NZ_JAGSOJ010000002.1"/>
</dbReference>
<dbReference type="Gene3D" id="1.10.10.2220">
    <property type="match status" value="1"/>
</dbReference>
<dbReference type="GO" id="GO:0016787">
    <property type="term" value="F:hydrolase activity"/>
    <property type="evidence" value="ECO:0007669"/>
    <property type="project" value="UniProtKB-KW"/>
</dbReference>
<evidence type="ECO:0000256" key="2">
    <source>
        <dbReference type="ARBA" id="ARBA00022840"/>
    </source>
</evidence>
<keyword evidence="3 6" id="KW-0347">Helicase</keyword>
<dbReference type="SUPFAM" id="SSF47781">
    <property type="entry name" value="RuvA domain 2-like"/>
    <property type="match status" value="1"/>
</dbReference>
<dbReference type="NCBIfam" id="TIGR01448">
    <property type="entry name" value="recD_rel"/>
    <property type="match status" value="1"/>
</dbReference>
<dbReference type="GO" id="GO:0017116">
    <property type="term" value="F:single-stranded DNA helicase activity"/>
    <property type="evidence" value="ECO:0007669"/>
    <property type="project" value="TreeGrafter"/>
</dbReference>
<dbReference type="Proteomes" id="UP001056429">
    <property type="component" value="Unassembled WGS sequence"/>
</dbReference>
<evidence type="ECO:0000313" key="7">
    <source>
        <dbReference type="Proteomes" id="UP001056429"/>
    </source>
</evidence>
<dbReference type="InterPro" id="IPR029493">
    <property type="entry name" value="RecD2-like_HHH"/>
</dbReference>
<dbReference type="PANTHER" id="PTHR43788">
    <property type="entry name" value="DNA2/NAM7 HELICASE FAMILY MEMBER"/>
    <property type="match status" value="1"/>
</dbReference>
<keyword evidence="3" id="KW-0238">DNA-binding</keyword>
<evidence type="ECO:0000313" key="6">
    <source>
        <dbReference type="EMBL" id="MCM1990090.1"/>
    </source>
</evidence>
<feature type="binding site" evidence="3">
    <location>
        <begin position="343"/>
        <end position="347"/>
    </location>
    <ligand>
        <name>ATP</name>
        <dbReference type="ChEBI" id="CHEBI:30616"/>
    </ligand>
</feature>
<keyword evidence="3" id="KW-0413">Isomerase</keyword>
<sequence length="737" mass="83210">MEEVIGMIEAIIYENESNGYMVAKIKIENRLETINGAMPFLKEGMQIKATGLWTEHKKFGKQFKVEDWEEVKPKSQEGVERYLASGIINGIGPVTAHRIIKKFGDKALDIIENDIDKLLEVEGIGNKKIDIIKKSFEQSKDIKDLVVMLQGYGISPKQCIRIHKVYGKDAVSNIKENPYKLIDDIRGIGFKTADRIALSIGVDKASPFRITSGIKYVIDQFCLNGNTYMPKNSLVQQSREILGVSEEEIENGLYNAVLEQRVKNEVIQGEECIYNIPYYYCELGITKKIVHMIAGTYPKFEVDLINKIEEFEKQNGISFAESQKEAIIGAFDNGVEIITGGPGTGKTTIINCITNIMEDIGLSVFMAAPTGRAAKRMSESTGREAKTIHRLLELGYGEEEEELAFARNEKTPLECDVLIVDEASMIDLTLMNNLLKAVKYGMRLIIVGDVDQLPSVGAGRVLHDLIDSECIHVVRLRDIFRQSEKSMIVLNAHKINNGEMPVLNNKDKDFFFLKKNPRTEAVDTIIGLVSERLPKFNPKWNNIRDIQILSPMRKGILGVDNLNEELQEKLNPREKGKKEIDGRMGRFRVGDKVMQIKNNYSIKWTKFDGVNTRSGLGVYNGDVGYIDDIDENGNVSVNFDDGKNVIYEDMFLDELTLAYAVTIHKSQGSEFPVVVIPMFMGPSMLMNKNLLYTGITRAKGMVVLVGEERAMKYMIRNDKTYERFSALSYRIQSIFDI</sequence>
<comment type="catalytic activity">
    <reaction evidence="3">
        <text>ATP + H2O = ADP + phosphate + H(+)</text>
        <dbReference type="Rhea" id="RHEA:13065"/>
        <dbReference type="ChEBI" id="CHEBI:15377"/>
        <dbReference type="ChEBI" id="CHEBI:15378"/>
        <dbReference type="ChEBI" id="CHEBI:30616"/>
        <dbReference type="ChEBI" id="CHEBI:43474"/>
        <dbReference type="ChEBI" id="CHEBI:456216"/>
        <dbReference type="EC" id="5.6.2.3"/>
    </reaction>
</comment>
<comment type="similarity">
    <text evidence="3">Belongs to the RecD family. RecD2 subfamily.</text>
</comment>
<keyword evidence="1 3" id="KW-0547">Nucleotide-binding</keyword>
<dbReference type="SUPFAM" id="SSF52540">
    <property type="entry name" value="P-loop containing nucleoside triphosphate hydrolases"/>
    <property type="match status" value="1"/>
</dbReference>
<comment type="caution">
    <text evidence="6">The sequence shown here is derived from an EMBL/GenBank/DDBJ whole genome shotgun (WGS) entry which is preliminary data.</text>
</comment>
<dbReference type="InterPro" id="IPR041451">
    <property type="entry name" value="RecD2_SH13"/>
</dbReference>
<dbReference type="GO" id="GO:0003677">
    <property type="term" value="F:DNA binding"/>
    <property type="evidence" value="ECO:0007669"/>
    <property type="project" value="UniProtKB-UniRule"/>
</dbReference>
<comment type="function">
    <text evidence="3">DNA-dependent ATPase and ATP-dependent 5'-3' DNA helicase. Has no activity on blunt DNA or DNA with 3'-overhangs, requires at least 10 bases of 5'-ssDNA for helicase activity.</text>
</comment>
<dbReference type="InterPro" id="IPR003583">
    <property type="entry name" value="Hlx-hairpin-Hlx_DNA-bd_motif"/>
</dbReference>
<keyword evidence="3" id="KW-0378">Hydrolase</keyword>
<dbReference type="EC" id="5.6.2.3" evidence="3"/>
<dbReference type="Pfam" id="PF14520">
    <property type="entry name" value="HHH_5"/>
    <property type="match status" value="1"/>
</dbReference>
<reference evidence="6" key="1">
    <citation type="journal article" date="2021" name="mSystems">
        <title>Bacteria and Archaea Synergistically Convert Glycine Betaine to Biogenic Methane in the Formosa Cold Seep of the South China Sea.</title>
        <authorList>
            <person name="Li L."/>
            <person name="Zhang W."/>
            <person name="Zhang S."/>
            <person name="Song L."/>
            <person name="Sun Q."/>
            <person name="Zhang H."/>
            <person name="Xiang H."/>
            <person name="Dong X."/>
        </authorList>
    </citation>
    <scope>NUCLEOTIDE SEQUENCE</scope>
    <source>
        <strain evidence="6">ZWT</strain>
    </source>
</reference>
<dbReference type="InterPro" id="IPR010994">
    <property type="entry name" value="RuvA_2-like"/>
</dbReference>
<gene>
    <name evidence="3" type="primary">recD2</name>
    <name evidence="6" type="ORF">KDK92_10100</name>
</gene>
<protein>
    <recommendedName>
        <fullName evidence="3">ATP-dependent RecD2 DNA helicase</fullName>
        <ecNumber evidence="3">5.6.2.3</ecNumber>
    </recommendedName>
    <alternativeName>
        <fullName evidence="3">DNA 5'-3' helicase subunit RecD2</fullName>
    </alternativeName>
</protein>
<dbReference type="GO" id="GO:0009338">
    <property type="term" value="C:exodeoxyribonuclease V complex"/>
    <property type="evidence" value="ECO:0007669"/>
    <property type="project" value="TreeGrafter"/>
</dbReference>
<name>A0A9J6P079_9CLOT</name>
<feature type="domain" description="AAA+ ATPase" evidence="5">
    <location>
        <begin position="332"/>
        <end position="516"/>
    </location>
</feature>
<dbReference type="Pfam" id="PF14490">
    <property type="entry name" value="HHH_RecD2"/>
    <property type="match status" value="1"/>
</dbReference>
<dbReference type="GO" id="GO:0006310">
    <property type="term" value="P:DNA recombination"/>
    <property type="evidence" value="ECO:0007669"/>
    <property type="project" value="InterPro"/>
</dbReference>
<dbReference type="InterPro" id="IPR055446">
    <property type="entry name" value="RecD2_N_OB"/>
</dbReference>
<dbReference type="Pfam" id="PF13538">
    <property type="entry name" value="UvrD_C_2"/>
    <property type="match status" value="1"/>
</dbReference>
<dbReference type="Gene3D" id="1.10.150.20">
    <property type="entry name" value="5' to 3' exonuclease, C-terminal subdomain"/>
    <property type="match status" value="1"/>
</dbReference>
<dbReference type="InterPro" id="IPR027785">
    <property type="entry name" value="UvrD-like_helicase_C"/>
</dbReference>